<evidence type="ECO:0000256" key="2">
    <source>
        <dbReference type="ARBA" id="ARBA00005236"/>
    </source>
</evidence>
<evidence type="ECO:0000256" key="6">
    <source>
        <dbReference type="ARBA" id="ARBA00023136"/>
    </source>
</evidence>
<evidence type="ECO:0000256" key="4">
    <source>
        <dbReference type="ARBA" id="ARBA00022692"/>
    </source>
</evidence>
<dbReference type="EMBL" id="AYUF01000423">
    <property type="protein sequence ID" value="ETK01984.1"/>
    <property type="molecule type" value="Genomic_DNA"/>
</dbReference>
<evidence type="ECO:0000256" key="3">
    <source>
        <dbReference type="ARBA" id="ARBA00022475"/>
    </source>
</evidence>
<keyword evidence="5 7" id="KW-1133">Transmembrane helix</keyword>
<dbReference type="InterPro" id="IPR025857">
    <property type="entry name" value="MacB_PCD"/>
</dbReference>
<dbReference type="GO" id="GO:0044874">
    <property type="term" value="P:lipoprotein localization to outer membrane"/>
    <property type="evidence" value="ECO:0007669"/>
    <property type="project" value="TreeGrafter"/>
</dbReference>
<dbReference type="GO" id="GO:0098797">
    <property type="term" value="C:plasma membrane protein complex"/>
    <property type="evidence" value="ECO:0007669"/>
    <property type="project" value="TreeGrafter"/>
</dbReference>
<evidence type="ECO:0000313" key="10">
    <source>
        <dbReference type="EMBL" id="ETK01984.1"/>
    </source>
</evidence>
<dbReference type="Proteomes" id="UP000018837">
    <property type="component" value="Unassembled WGS sequence"/>
</dbReference>
<gene>
    <name evidence="10" type="ORF">N425_06665</name>
</gene>
<feature type="transmembrane region" description="Helical" evidence="7">
    <location>
        <begin position="380"/>
        <end position="405"/>
    </location>
</feature>
<feature type="transmembrane region" description="Helical" evidence="7">
    <location>
        <begin position="283"/>
        <end position="308"/>
    </location>
</feature>
<name>W2C449_9BACT</name>
<evidence type="ECO:0000256" key="5">
    <source>
        <dbReference type="ARBA" id="ARBA00022989"/>
    </source>
</evidence>
<dbReference type="Pfam" id="PF02687">
    <property type="entry name" value="FtsX"/>
    <property type="match status" value="1"/>
</dbReference>
<accession>W2C449</accession>
<sequence>MNVELFIARRIHFGGKADQGKTRITPPAVRIAVAGIAIGLAVMILTVAIVVGFKQEVRDKVIGFGSHIQITNFDSNSSYETAPIHVSDSLLDMLRQTHGVRHVEAFATKPGLLKTDTDFQGIVLKGIGSDYDWGFFRKHLVEGRPFSVTPGRMTTDVLISRHLADLLRLRCGDSFLAYFVQDDIKARKFRISGIYDTGFSDYDHLFVLADIEQIRTLNDWPSDAVSGLELLVDDYDRLDETAERVDTLLLNRRDNAGNTYFVRSIRELNPIIFNWLDLLDLNVAVILALMMAVSGFTMISGLLIIILERTNMIGILKAVGQPDRSLRRVFLYISSFLIGRGMLWGNVIGLALCWVQWQFRLLTLDPSIYYLDAVPIRLSIWSWLLINVGTLTVSLLMMLAPSYLITKINPARTIRFE</sequence>
<dbReference type="PANTHER" id="PTHR30489">
    <property type="entry name" value="LIPOPROTEIN-RELEASING SYSTEM TRANSMEMBRANE PROTEIN LOLE"/>
    <property type="match status" value="1"/>
</dbReference>
<protein>
    <submittedName>
        <fullName evidence="10">ABC transporter permease</fullName>
    </submittedName>
</protein>
<evidence type="ECO:0000313" key="11">
    <source>
        <dbReference type="Proteomes" id="UP000018837"/>
    </source>
</evidence>
<comment type="caution">
    <text evidence="10">The sequence shown here is derived from an EMBL/GenBank/DDBJ whole genome shotgun (WGS) entry which is preliminary data.</text>
</comment>
<dbReference type="InterPro" id="IPR003838">
    <property type="entry name" value="ABC3_permease_C"/>
</dbReference>
<keyword evidence="3" id="KW-1003">Cell membrane</keyword>
<feature type="domain" description="ABC3 transporter permease C-terminal" evidence="8">
    <location>
        <begin position="285"/>
        <end position="410"/>
    </location>
</feature>
<dbReference type="PATRIC" id="fig|1411148.3.peg.1003"/>
<comment type="similarity">
    <text evidence="2">Belongs to the ABC-4 integral membrane protein family. LolC/E subfamily.</text>
</comment>
<dbReference type="AlphaFoldDB" id="W2C449"/>
<dbReference type="PANTHER" id="PTHR30489:SF0">
    <property type="entry name" value="LIPOPROTEIN-RELEASING SYSTEM TRANSMEMBRANE PROTEIN LOLE"/>
    <property type="match status" value="1"/>
</dbReference>
<keyword evidence="4 7" id="KW-0812">Transmembrane</keyword>
<comment type="subcellular location">
    <subcellularLocation>
        <location evidence="1">Cell membrane</location>
        <topology evidence="1">Multi-pass membrane protein</topology>
    </subcellularLocation>
</comment>
<dbReference type="Pfam" id="PF12704">
    <property type="entry name" value="MacB_PCD"/>
    <property type="match status" value="1"/>
</dbReference>
<evidence type="ECO:0000256" key="1">
    <source>
        <dbReference type="ARBA" id="ARBA00004651"/>
    </source>
</evidence>
<evidence type="ECO:0000256" key="7">
    <source>
        <dbReference type="SAM" id="Phobius"/>
    </source>
</evidence>
<organism evidence="10 11">
    <name type="scientific">Tannerella sp. oral taxon BU063 isolate Cell 2</name>
    <dbReference type="NCBI Taxonomy" id="1411148"/>
    <lineage>
        <taxon>Bacteria</taxon>
        <taxon>Pseudomonadati</taxon>
        <taxon>Bacteroidota</taxon>
        <taxon>Bacteroidia</taxon>
        <taxon>Bacteroidales</taxon>
        <taxon>Tannerellaceae</taxon>
        <taxon>Tannerella</taxon>
    </lineage>
</organism>
<proteinExistence type="inferred from homology"/>
<evidence type="ECO:0000259" key="9">
    <source>
        <dbReference type="Pfam" id="PF12704"/>
    </source>
</evidence>
<feature type="transmembrane region" description="Helical" evidence="7">
    <location>
        <begin position="31"/>
        <end position="53"/>
    </location>
</feature>
<feature type="transmembrane region" description="Helical" evidence="7">
    <location>
        <begin position="329"/>
        <end position="357"/>
    </location>
</feature>
<evidence type="ECO:0000259" key="8">
    <source>
        <dbReference type="Pfam" id="PF02687"/>
    </source>
</evidence>
<dbReference type="InterPro" id="IPR051447">
    <property type="entry name" value="Lipoprotein-release_system"/>
</dbReference>
<feature type="domain" description="MacB-like periplasmic core" evidence="9">
    <location>
        <begin position="31"/>
        <end position="247"/>
    </location>
</feature>
<keyword evidence="6 7" id="KW-0472">Membrane</keyword>
<reference evidence="10 11" key="1">
    <citation type="submission" date="2013-11" db="EMBL/GenBank/DDBJ databases">
        <title>Single cell genomics of uncultured Tannerella BU063 (oral taxon 286).</title>
        <authorList>
            <person name="Beall C.J."/>
            <person name="Campbell A.G."/>
            <person name="Griffen A.L."/>
            <person name="Podar M."/>
            <person name="Leys E.J."/>
        </authorList>
    </citation>
    <scope>NUCLEOTIDE SEQUENCE [LARGE SCALE GENOMIC DNA]</scope>
    <source>
        <strain evidence="10">Cell 2</strain>
    </source>
</reference>